<proteinExistence type="predicted"/>
<dbReference type="Proteomes" id="UP000287188">
    <property type="component" value="Unassembled WGS sequence"/>
</dbReference>
<comment type="caution">
    <text evidence="1">The sequence shown here is derived from an EMBL/GenBank/DDBJ whole genome shotgun (WGS) entry which is preliminary data.</text>
</comment>
<gene>
    <name evidence="1" type="ORF">KDK_33700</name>
</gene>
<evidence type="ECO:0000313" key="2">
    <source>
        <dbReference type="Proteomes" id="UP000287188"/>
    </source>
</evidence>
<sequence>MSETIHEQLQLSLYMTEKASYDSLDIVDTVYPHWVISYVMDGDVVTSSCGESWRARAGMSCYIPLSSRFLNRLLVLGRINGS</sequence>
<organism evidence="1 2">
    <name type="scientific">Dictyobacter kobayashii</name>
    <dbReference type="NCBI Taxonomy" id="2014872"/>
    <lineage>
        <taxon>Bacteria</taxon>
        <taxon>Bacillati</taxon>
        <taxon>Chloroflexota</taxon>
        <taxon>Ktedonobacteria</taxon>
        <taxon>Ktedonobacterales</taxon>
        <taxon>Dictyobacteraceae</taxon>
        <taxon>Dictyobacter</taxon>
    </lineage>
</organism>
<dbReference type="AlphaFoldDB" id="A0A402AKN2"/>
<dbReference type="EMBL" id="BIFS01000001">
    <property type="protein sequence ID" value="GCE19570.1"/>
    <property type="molecule type" value="Genomic_DNA"/>
</dbReference>
<keyword evidence="2" id="KW-1185">Reference proteome</keyword>
<accession>A0A402AKN2</accession>
<protein>
    <submittedName>
        <fullName evidence="1">Uncharacterized protein</fullName>
    </submittedName>
</protein>
<reference evidence="2" key="1">
    <citation type="submission" date="2018-12" db="EMBL/GenBank/DDBJ databases">
        <title>Tengunoibacter tsumagoiensis gen. nov., sp. nov., Dictyobacter kobayashii sp. nov., D. alpinus sp. nov., and D. joshuensis sp. nov. and description of Dictyobacteraceae fam. nov. within the order Ktedonobacterales isolated from Tengu-no-mugimeshi.</title>
        <authorList>
            <person name="Wang C.M."/>
            <person name="Zheng Y."/>
            <person name="Sakai Y."/>
            <person name="Toyoda A."/>
            <person name="Minakuchi Y."/>
            <person name="Abe K."/>
            <person name="Yokota A."/>
            <person name="Yabe S."/>
        </authorList>
    </citation>
    <scope>NUCLEOTIDE SEQUENCE [LARGE SCALE GENOMIC DNA]</scope>
    <source>
        <strain evidence="2">Uno11</strain>
    </source>
</reference>
<name>A0A402AKN2_9CHLR</name>
<evidence type="ECO:0000313" key="1">
    <source>
        <dbReference type="EMBL" id="GCE19570.1"/>
    </source>
</evidence>
<dbReference type="RefSeq" id="WP_126551418.1">
    <property type="nucleotide sequence ID" value="NZ_BIFS01000001.1"/>
</dbReference>